<dbReference type="Proteomes" id="UP000526501">
    <property type="component" value="Unassembled WGS sequence"/>
</dbReference>
<dbReference type="GO" id="GO:0042781">
    <property type="term" value="F:3'-tRNA processing endoribonuclease activity"/>
    <property type="evidence" value="ECO:0007669"/>
    <property type="project" value="TreeGrafter"/>
</dbReference>
<sequence>MRNLAGAGFGIVVAENEFAMALVKLLIRFLMPLVVTPLSLLSTPYLEVTLTGTKGGPNVYKGLAGAGTLVTYADPDSEQDPLRLQFDVGRSTALRLSEIDVTVDQIQAIFITHTHNDHVDGLANFMQLRWHYFSDLPKIDFICSADVIGSKGFTTSGTQLAHHIADPYLASGEIKQRHSERPFTPAGGPAELFNIIPVDRPFEPTIVWQKGDVTVSAIASTHTPDHLSFRVDTPAGSVVIGGDASNDVRKPPRDTSTSAAVERLSQGADILVHSSTHPNMGPEAGGGMPAPIFYRQSTVDDLGAMAERAGIRYFMMTHLTPPLGQVDRKDRWHIPGAPLDESDYEAAAREGGFTGTVIVGPDLSSIRIPEEN</sequence>
<dbReference type="EMBL" id="JACHVC010000013">
    <property type="protein sequence ID" value="MBC2607898.1"/>
    <property type="molecule type" value="Genomic_DNA"/>
</dbReference>
<organism evidence="2 3">
    <name type="scientific">Pelagicoccus albus</name>
    <dbReference type="NCBI Taxonomy" id="415222"/>
    <lineage>
        <taxon>Bacteria</taxon>
        <taxon>Pseudomonadati</taxon>
        <taxon>Verrucomicrobiota</taxon>
        <taxon>Opitutia</taxon>
        <taxon>Puniceicoccales</taxon>
        <taxon>Pelagicoccaceae</taxon>
        <taxon>Pelagicoccus</taxon>
    </lineage>
</organism>
<protein>
    <submittedName>
        <fullName evidence="2">MBL fold metallo-hydrolase</fullName>
    </submittedName>
</protein>
<keyword evidence="2" id="KW-0378">Hydrolase</keyword>
<evidence type="ECO:0000259" key="1">
    <source>
        <dbReference type="SMART" id="SM00849"/>
    </source>
</evidence>
<dbReference type="InterPro" id="IPR001279">
    <property type="entry name" value="Metallo-B-lactamas"/>
</dbReference>
<comment type="caution">
    <text evidence="2">The sequence shown here is derived from an EMBL/GenBank/DDBJ whole genome shotgun (WGS) entry which is preliminary data.</text>
</comment>
<evidence type="ECO:0000313" key="2">
    <source>
        <dbReference type="EMBL" id="MBC2607898.1"/>
    </source>
</evidence>
<proteinExistence type="predicted"/>
<dbReference type="SMART" id="SM00849">
    <property type="entry name" value="Lactamase_B"/>
    <property type="match status" value="1"/>
</dbReference>
<dbReference type="PANTHER" id="PTHR46018:SF2">
    <property type="entry name" value="ZINC PHOSPHODIESTERASE ELAC PROTEIN 1"/>
    <property type="match status" value="1"/>
</dbReference>
<keyword evidence="3" id="KW-1185">Reference proteome</keyword>
<dbReference type="SUPFAM" id="SSF56281">
    <property type="entry name" value="Metallo-hydrolase/oxidoreductase"/>
    <property type="match status" value="1"/>
</dbReference>
<dbReference type="RefSeq" id="WP_185661761.1">
    <property type="nucleotide sequence ID" value="NZ_CAWPOO010000013.1"/>
</dbReference>
<dbReference type="InterPro" id="IPR036866">
    <property type="entry name" value="RibonucZ/Hydroxyglut_hydro"/>
</dbReference>
<gene>
    <name evidence="2" type="ORF">H5P27_17725</name>
</gene>
<reference evidence="2 3" key="1">
    <citation type="submission" date="2020-07" db="EMBL/GenBank/DDBJ databases">
        <authorList>
            <person name="Feng X."/>
        </authorList>
    </citation>
    <scope>NUCLEOTIDE SEQUENCE [LARGE SCALE GENOMIC DNA]</scope>
    <source>
        <strain evidence="2 3">JCM23202</strain>
    </source>
</reference>
<accession>A0A7X1B914</accession>
<evidence type="ECO:0000313" key="3">
    <source>
        <dbReference type="Proteomes" id="UP000526501"/>
    </source>
</evidence>
<dbReference type="Pfam" id="PF23023">
    <property type="entry name" value="Anti-Pycsar_Apyc1"/>
    <property type="match status" value="1"/>
</dbReference>
<dbReference type="Gene3D" id="3.60.15.10">
    <property type="entry name" value="Ribonuclease Z/Hydroxyacylglutathione hydrolase-like"/>
    <property type="match status" value="1"/>
</dbReference>
<name>A0A7X1B914_9BACT</name>
<dbReference type="PANTHER" id="PTHR46018">
    <property type="entry name" value="ZINC PHOSPHODIESTERASE ELAC PROTEIN 1"/>
    <property type="match status" value="1"/>
</dbReference>
<feature type="domain" description="Metallo-beta-lactamase" evidence="1">
    <location>
        <begin position="88"/>
        <end position="277"/>
    </location>
</feature>
<dbReference type="AlphaFoldDB" id="A0A7X1B914"/>